<reference evidence="6" key="1">
    <citation type="journal article" date="2019" name="Toxins">
        <title>Detection of Abrin-Like and Prepropulchellin-Like Toxin Genes and Transcripts Using Whole Genome Sequencing and Full-Length Transcript Sequencing of Abrus precatorius.</title>
        <authorList>
            <person name="Hovde B.T."/>
            <person name="Daligault H.E."/>
            <person name="Hanschen E.R."/>
            <person name="Kunde Y.A."/>
            <person name="Johnson M.B."/>
            <person name="Starkenburg S.R."/>
            <person name="Johnson S.L."/>
        </authorList>
    </citation>
    <scope>NUCLEOTIDE SEQUENCE [LARGE SCALE GENOMIC DNA]</scope>
</reference>
<protein>
    <submittedName>
        <fullName evidence="7">Probable mediator of RNA polymerase II transcription subunit 26c</fullName>
    </submittedName>
</protein>
<comment type="subcellular location">
    <subcellularLocation>
        <location evidence="1 3">Nucleus</location>
    </subcellularLocation>
</comment>
<dbReference type="InterPro" id="IPR044790">
    <property type="entry name" value="MD26C-like"/>
</dbReference>
<dbReference type="CDD" id="cd00183">
    <property type="entry name" value="TFIIS_I"/>
    <property type="match status" value="1"/>
</dbReference>
<name>A0A8B8K4N5_ABRPR</name>
<dbReference type="AlphaFoldDB" id="A0A8B8K4N5"/>
<evidence type="ECO:0000256" key="3">
    <source>
        <dbReference type="PROSITE-ProRule" id="PRU00649"/>
    </source>
</evidence>
<feature type="region of interest" description="Disordered" evidence="4">
    <location>
        <begin position="210"/>
        <end position="301"/>
    </location>
</feature>
<organism evidence="6 7">
    <name type="scientific">Abrus precatorius</name>
    <name type="common">Indian licorice</name>
    <name type="synonym">Glycine abrus</name>
    <dbReference type="NCBI Taxonomy" id="3816"/>
    <lineage>
        <taxon>Eukaryota</taxon>
        <taxon>Viridiplantae</taxon>
        <taxon>Streptophyta</taxon>
        <taxon>Embryophyta</taxon>
        <taxon>Tracheophyta</taxon>
        <taxon>Spermatophyta</taxon>
        <taxon>Magnoliopsida</taxon>
        <taxon>eudicotyledons</taxon>
        <taxon>Gunneridae</taxon>
        <taxon>Pentapetalae</taxon>
        <taxon>rosids</taxon>
        <taxon>fabids</taxon>
        <taxon>Fabales</taxon>
        <taxon>Fabaceae</taxon>
        <taxon>Papilionoideae</taxon>
        <taxon>50 kb inversion clade</taxon>
        <taxon>NPAAA clade</taxon>
        <taxon>indigoferoid/millettioid clade</taxon>
        <taxon>Abreae</taxon>
        <taxon>Abrus</taxon>
    </lineage>
</organism>
<dbReference type="RefSeq" id="XP_027338279.1">
    <property type="nucleotide sequence ID" value="XM_027482478.1"/>
</dbReference>
<feature type="region of interest" description="Disordered" evidence="4">
    <location>
        <begin position="332"/>
        <end position="358"/>
    </location>
</feature>
<dbReference type="Gene3D" id="1.20.930.10">
    <property type="entry name" value="Conserved domain common to transcription factors TFIIS, elongin A, CRSP70"/>
    <property type="match status" value="1"/>
</dbReference>
<feature type="domain" description="TFIIS N-terminal" evidence="5">
    <location>
        <begin position="125"/>
        <end position="202"/>
    </location>
</feature>
<feature type="compositionally biased region" description="Low complexity" evidence="4">
    <location>
        <begin position="277"/>
        <end position="286"/>
    </location>
</feature>
<evidence type="ECO:0000256" key="2">
    <source>
        <dbReference type="ARBA" id="ARBA00023242"/>
    </source>
</evidence>
<feature type="compositionally biased region" description="Gly residues" evidence="4">
    <location>
        <begin position="347"/>
        <end position="358"/>
    </location>
</feature>
<dbReference type="PANTHER" id="PTHR47210:SF1">
    <property type="entry name" value="MEDIATOR OF RNA POLYMERASE II TRANSCRIPTION SUBUNIT 26C-RELATED"/>
    <property type="match status" value="1"/>
</dbReference>
<evidence type="ECO:0000313" key="6">
    <source>
        <dbReference type="Proteomes" id="UP000694853"/>
    </source>
</evidence>
<keyword evidence="2 3" id="KW-0539">Nucleus</keyword>
<dbReference type="InterPro" id="IPR035441">
    <property type="entry name" value="TFIIS/LEDGF_dom_sf"/>
</dbReference>
<feature type="region of interest" description="Disordered" evidence="4">
    <location>
        <begin position="59"/>
        <end position="121"/>
    </location>
</feature>
<dbReference type="Proteomes" id="UP000694853">
    <property type="component" value="Unplaced"/>
</dbReference>
<evidence type="ECO:0000256" key="4">
    <source>
        <dbReference type="SAM" id="MobiDB-lite"/>
    </source>
</evidence>
<feature type="compositionally biased region" description="Polar residues" evidence="4">
    <location>
        <begin position="92"/>
        <end position="102"/>
    </location>
</feature>
<accession>A0A8B8K4N5</accession>
<dbReference type="KEGG" id="aprc:113852240"/>
<feature type="compositionally biased region" description="Low complexity" evidence="4">
    <location>
        <begin position="244"/>
        <end position="255"/>
    </location>
</feature>
<dbReference type="SUPFAM" id="SSF47676">
    <property type="entry name" value="Conserved domain common to transcription factors TFIIS, elongin A, CRSP70"/>
    <property type="match status" value="1"/>
</dbReference>
<dbReference type="GeneID" id="113852240"/>
<gene>
    <name evidence="7" type="primary">LOC113852240</name>
</gene>
<reference evidence="7" key="2">
    <citation type="submission" date="2025-08" db="UniProtKB">
        <authorList>
            <consortium name="RefSeq"/>
        </authorList>
    </citation>
    <scope>IDENTIFICATION</scope>
    <source>
        <tissue evidence="7">Young leaves</tissue>
    </source>
</reference>
<proteinExistence type="predicted"/>
<dbReference type="OrthoDB" id="550309at2759"/>
<dbReference type="GO" id="GO:0005634">
    <property type="term" value="C:nucleus"/>
    <property type="evidence" value="ECO:0007669"/>
    <property type="project" value="UniProtKB-SubCell"/>
</dbReference>
<evidence type="ECO:0000256" key="1">
    <source>
        <dbReference type="ARBA" id="ARBA00004123"/>
    </source>
</evidence>
<feature type="compositionally biased region" description="Acidic residues" evidence="4">
    <location>
        <begin position="108"/>
        <end position="117"/>
    </location>
</feature>
<dbReference type="InterPro" id="IPR017923">
    <property type="entry name" value="TFIIS_N"/>
</dbReference>
<feature type="compositionally biased region" description="Basic and acidic residues" evidence="4">
    <location>
        <begin position="289"/>
        <end position="301"/>
    </location>
</feature>
<dbReference type="SMART" id="SM00509">
    <property type="entry name" value="TFS2N"/>
    <property type="match status" value="1"/>
</dbReference>
<dbReference type="PROSITE" id="PS51319">
    <property type="entry name" value="TFIIS_N"/>
    <property type="match status" value="1"/>
</dbReference>
<evidence type="ECO:0000259" key="5">
    <source>
        <dbReference type="PROSITE" id="PS51319"/>
    </source>
</evidence>
<feature type="compositionally biased region" description="Polar residues" evidence="4">
    <location>
        <begin position="61"/>
        <end position="71"/>
    </location>
</feature>
<dbReference type="Pfam" id="PF08711">
    <property type="entry name" value="Med26"/>
    <property type="match status" value="1"/>
</dbReference>
<keyword evidence="6" id="KW-1185">Reference proteome</keyword>
<dbReference type="PANTHER" id="PTHR47210">
    <property type="entry name" value="MEDIATOR OF RNA POLYMERASE II TRANSCRIPTION SUBUNIT 26C-RELATED"/>
    <property type="match status" value="1"/>
</dbReference>
<evidence type="ECO:0000313" key="7">
    <source>
        <dbReference type="RefSeq" id="XP_027338279.1"/>
    </source>
</evidence>
<sequence>MDLDDFRSILETAGVDVWLFIDTAITVASLDYAAELKHRRDGIVERLYAATTAPPRCRNCEGNNRLMSNGHQVKKQSSPSPSPERQRHQPRGNSSPATPQSLENDKDNGDDDDEEVDPYGGLFDDEQKKILEIKEQLEAPDQSEDSLVELLQNLADMDITFQALKETDIGRHVNRLRKHPSNDVRRLVKLLVRKWKEIVDEWVKLNPQGRTNTLMADGDSPLLKTSQNGHHQIPDFAYSPNPHNGSSGSDRNNSSEAEHKPKVIPRSEAPPKPTPSPSVSTPAFASQNRQREHRESNFDAERLASARRRLQENYKEAENAKRQRTIQVMDIHELPKSKPKNAFFGKNKGGGSSQGRHW</sequence>
<dbReference type="InterPro" id="IPR003617">
    <property type="entry name" value="TFIIS/CRSP70_N_sub"/>
</dbReference>